<accession>A0A976NY57</accession>
<organism evidence="2 3">
    <name type="scientific">Bremia lactucae</name>
    <name type="common">Lettuce downy mildew</name>
    <dbReference type="NCBI Taxonomy" id="4779"/>
    <lineage>
        <taxon>Eukaryota</taxon>
        <taxon>Sar</taxon>
        <taxon>Stramenopiles</taxon>
        <taxon>Oomycota</taxon>
        <taxon>Peronosporomycetes</taxon>
        <taxon>Peronosporales</taxon>
        <taxon>Peronosporaceae</taxon>
        <taxon>Bremia</taxon>
    </lineage>
</organism>
<gene>
    <name evidence="2" type="ORF">CCR75_003690</name>
</gene>
<dbReference type="AlphaFoldDB" id="A0A976NY57"/>
<feature type="compositionally biased region" description="Polar residues" evidence="1">
    <location>
        <begin position="237"/>
        <end position="256"/>
    </location>
</feature>
<dbReference type="GeneID" id="94347455"/>
<dbReference type="OrthoDB" id="129270at2759"/>
<name>A0A976NY57_BRELC</name>
<feature type="region of interest" description="Disordered" evidence="1">
    <location>
        <begin position="104"/>
        <end position="256"/>
    </location>
</feature>
<dbReference type="Proteomes" id="UP000294530">
    <property type="component" value="Unassembled WGS sequence"/>
</dbReference>
<comment type="caution">
    <text evidence="2">The sequence shown here is derived from an EMBL/GenBank/DDBJ whole genome shotgun (WGS) entry which is preliminary data.</text>
</comment>
<reference evidence="2 3" key="1">
    <citation type="journal article" date="2021" name="Genome Biol.">
        <title>AFLAP: assembly-free linkage analysis pipeline using k-mers from genome sequencing data.</title>
        <authorList>
            <person name="Fletcher K."/>
            <person name="Zhang L."/>
            <person name="Gil J."/>
            <person name="Han R."/>
            <person name="Cavanaugh K."/>
            <person name="Michelmore R."/>
        </authorList>
    </citation>
    <scope>NUCLEOTIDE SEQUENCE [LARGE SCALE GENOMIC DNA]</scope>
    <source>
        <strain evidence="2 3">SF5</strain>
    </source>
</reference>
<evidence type="ECO:0000256" key="1">
    <source>
        <dbReference type="SAM" id="MobiDB-lite"/>
    </source>
</evidence>
<dbReference type="EMBL" id="SHOA02000012">
    <property type="protein sequence ID" value="TDH72293.1"/>
    <property type="molecule type" value="Genomic_DNA"/>
</dbReference>
<feature type="compositionally biased region" description="Basic and acidic residues" evidence="1">
    <location>
        <begin position="192"/>
        <end position="214"/>
    </location>
</feature>
<dbReference type="KEGG" id="blac:94347455"/>
<protein>
    <submittedName>
        <fullName evidence="2">Uncharacterized protein</fullName>
    </submittedName>
</protein>
<sequence>MVACNTSSGIALSRLLTLNTVPSSGVLAVSPDAPVDKFTSFSNISAIEYNSIGTINPNSASDGIEQKNSNVVKEMKSAGSGYSFVGNSKPFTTLSMEDEITNNSAASATKRSLKSSSGGTKSSTDQVTSSSAKHSISFGSSGGDPVRDNDVLKGAQSSSGDVTQGVRPFNDDEKQEESDDDASAKWTNAQREAAKVARHKAQEQRKAQREAMKKEWRKLKAQQKAERKAAKERAKSETSATQNAVASSNSTDALKE</sequence>
<proteinExistence type="predicted"/>
<feature type="compositionally biased region" description="Basic and acidic residues" evidence="1">
    <location>
        <begin position="223"/>
        <end position="236"/>
    </location>
</feature>
<evidence type="ECO:0000313" key="2">
    <source>
        <dbReference type="EMBL" id="TDH72293.1"/>
    </source>
</evidence>
<dbReference type="RefSeq" id="XP_067821792.1">
    <property type="nucleotide sequence ID" value="XM_067961784.1"/>
</dbReference>
<feature type="compositionally biased region" description="Low complexity" evidence="1">
    <location>
        <begin position="114"/>
        <end position="124"/>
    </location>
</feature>
<keyword evidence="3" id="KW-1185">Reference proteome</keyword>
<feature type="compositionally biased region" description="Polar residues" evidence="1">
    <location>
        <begin position="125"/>
        <end position="139"/>
    </location>
</feature>
<evidence type="ECO:0000313" key="3">
    <source>
        <dbReference type="Proteomes" id="UP000294530"/>
    </source>
</evidence>